<dbReference type="GO" id="GO:0004190">
    <property type="term" value="F:aspartic-type endopeptidase activity"/>
    <property type="evidence" value="ECO:0007669"/>
    <property type="project" value="UniProtKB-KW"/>
</dbReference>
<comment type="caution">
    <text evidence="22">The sequence shown here is derived from an EMBL/GenBank/DDBJ whole genome shotgun (WGS) entry which is preliminary data.</text>
</comment>
<dbReference type="InterPro" id="IPR000477">
    <property type="entry name" value="RT_dom"/>
</dbReference>
<evidence type="ECO:0000256" key="13">
    <source>
        <dbReference type="ARBA" id="ARBA00022932"/>
    </source>
</evidence>
<feature type="region of interest" description="Disordered" evidence="16">
    <location>
        <begin position="1761"/>
        <end position="1784"/>
    </location>
</feature>
<dbReference type="Proteomes" id="UP000719412">
    <property type="component" value="Unassembled WGS sequence"/>
</dbReference>
<keyword evidence="13" id="KW-0239">DNA-directed DNA polymerase</keyword>
<evidence type="ECO:0000256" key="14">
    <source>
        <dbReference type="ARBA" id="ARBA00023125"/>
    </source>
</evidence>
<dbReference type="GO" id="GO:0006310">
    <property type="term" value="P:DNA recombination"/>
    <property type="evidence" value="ECO:0007669"/>
    <property type="project" value="UniProtKB-KW"/>
</dbReference>
<evidence type="ECO:0000313" key="23">
    <source>
        <dbReference type="Proteomes" id="UP000719412"/>
    </source>
</evidence>
<evidence type="ECO:0000313" key="22">
    <source>
        <dbReference type="EMBL" id="KAH0814621.1"/>
    </source>
</evidence>
<feature type="domain" description="Integrase zinc-binding" evidence="20">
    <location>
        <begin position="442"/>
        <end position="501"/>
    </location>
</feature>
<dbReference type="Gene3D" id="3.10.10.10">
    <property type="entry name" value="HIV Type 1 Reverse Transcriptase, subunit A, domain 1"/>
    <property type="match status" value="3"/>
</dbReference>
<dbReference type="InterPro" id="IPR041373">
    <property type="entry name" value="RT_RNaseH"/>
</dbReference>
<feature type="region of interest" description="Disordered" evidence="16">
    <location>
        <begin position="828"/>
        <end position="903"/>
    </location>
</feature>
<keyword evidence="10" id="KW-0460">Magnesium</keyword>
<evidence type="ECO:0000256" key="8">
    <source>
        <dbReference type="ARBA" id="ARBA00022759"/>
    </source>
</evidence>
<feature type="compositionally biased region" description="Low complexity" evidence="16">
    <location>
        <begin position="734"/>
        <end position="745"/>
    </location>
</feature>
<feature type="compositionally biased region" description="Polar residues" evidence="16">
    <location>
        <begin position="695"/>
        <end position="712"/>
    </location>
</feature>
<dbReference type="PANTHER" id="PTHR37984">
    <property type="entry name" value="PROTEIN CBG26694"/>
    <property type="match status" value="1"/>
</dbReference>
<evidence type="ECO:0000256" key="4">
    <source>
        <dbReference type="ARBA" id="ARBA00022695"/>
    </source>
</evidence>
<evidence type="ECO:0000256" key="9">
    <source>
        <dbReference type="ARBA" id="ARBA00022801"/>
    </source>
</evidence>
<dbReference type="GO" id="GO:0003887">
    <property type="term" value="F:DNA-directed DNA polymerase activity"/>
    <property type="evidence" value="ECO:0007669"/>
    <property type="project" value="UniProtKB-KW"/>
</dbReference>
<keyword evidence="15" id="KW-0233">DNA recombination</keyword>
<dbReference type="InterPro" id="IPR056924">
    <property type="entry name" value="SH3_Tf2-1"/>
</dbReference>
<dbReference type="Gene3D" id="3.30.420.10">
    <property type="entry name" value="Ribonuclease H-like superfamily/Ribonuclease H"/>
    <property type="match status" value="2"/>
</dbReference>
<keyword evidence="9" id="KW-0378">Hydrolase</keyword>
<evidence type="ECO:0000256" key="10">
    <source>
        <dbReference type="ARBA" id="ARBA00022842"/>
    </source>
</evidence>
<keyword evidence="2" id="KW-0645">Protease</keyword>
<dbReference type="SUPFAM" id="SSF53098">
    <property type="entry name" value="Ribonuclease H-like"/>
    <property type="match status" value="1"/>
</dbReference>
<keyword evidence="5" id="KW-0540">Nuclease</keyword>
<dbReference type="InterPro" id="IPR001969">
    <property type="entry name" value="Aspartic_peptidase_AS"/>
</dbReference>
<evidence type="ECO:0000256" key="11">
    <source>
        <dbReference type="ARBA" id="ARBA00022908"/>
    </source>
</evidence>
<dbReference type="GO" id="GO:0004519">
    <property type="term" value="F:endonuclease activity"/>
    <property type="evidence" value="ECO:0007669"/>
    <property type="project" value="UniProtKB-KW"/>
</dbReference>
<feature type="compositionally biased region" description="Basic and acidic residues" evidence="16">
    <location>
        <begin position="785"/>
        <end position="794"/>
    </location>
</feature>
<evidence type="ECO:0000256" key="5">
    <source>
        <dbReference type="ARBA" id="ARBA00022722"/>
    </source>
</evidence>
<feature type="region of interest" description="Disordered" evidence="16">
    <location>
        <begin position="728"/>
        <end position="749"/>
    </location>
</feature>
<evidence type="ECO:0000259" key="18">
    <source>
        <dbReference type="Pfam" id="PF03732"/>
    </source>
</evidence>
<dbReference type="GO" id="GO:0006508">
    <property type="term" value="P:proteolysis"/>
    <property type="evidence" value="ECO:0007669"/>
    <property type="project" value="UniProtKB-KW"/>
</dbReference>
<dbReference type="PROSITE" id="PS00141">
    <property type="entry name" value="ASP_PROTEASE"/>
    <property type="match status" value="1"/>
</dbReference>
<feature type="region of interest" description="Disordered" evidence="16">
    <location>
        <begin position="1906"/>
        <end position="1928"/>
    </location>
</feature>
<evidence type="ECO:0000259" key="19">
    <source>
        <dbReference type="Pfam" id="PF17917"/>
    </source>
</evidence>
<feature type="region of interest" description="Disordered" evidence="16">
    <location>
        <begin position="270"/>
        <end position="318"/>
    </location>
</feature>
<keyword evidence="6" id="KW-0479">Metal-binding</keyword>
<dbReference type="Pfam" id="PF17921">
    <property type="entry name" value="Integrase_H2C2"/>
    <property type="match status" value="1"/>
</dbReference>
<dbReference type="Gene3D" id="3.30.70.270">
    <property type="match status" value="1"/>
</dbReference>
<feature type="domain" description="Retrotransposon gag" evidence="18">
    <location>
        <begin position="1037"/>
        <end position="1119"/>
    </location>
</feature>
<reference evidence="22" key="1">
    <citation type="journal article" date="2020" name="J Insects Food Feed">
        <title>The yellow mealworm (Tenebrio molitor) genome: a resource for the emerging insects as food and feed industry.</title>
        <authorList>
            <person name="Eriksson T."/>
            <person name="Andere A."/>
            <person name="Kelstrup H."/>
            <person name="Emery V."/>
            <person name="Picard C."/>
        </authorList>
    </citation>
    <scope>NUCLEOTIDE SEQUENCE</scope>
    <source>
        <strain evidence="22">Stoneville</strain>
        <tissue evidence="22">Whole head</tissue>
    </source>
</reference>
<dbReference type="InterPro" id="IPR043502">
    <property type="entry name" value="DNA/RNA_pol_sf"/>
</dbReference>
<proteinExistence type="predicted"/>
<dbReference type="SUPFAM" id="SSF56672">
    <property type="entry name" value="DNA/RNA polymerases"/>
    <property type="match status" value="3"/>
</dbReference>
<evidence type="ECO:0000256" key="1">
    <source>
        <dbReference type="ARBA" id="ARBA00012493"/>
    </source>
</evidence>
<dbReference type="InterPro" id="IPR036397">
    <property type="entry name" value="RNaseH_sf"/>
</dbReference>
<organism evidence="22 23">
    <name type="scientific">Tenebrio molitor</name>
    <name type="common">Yellow mealworm beetle</name>
    <dbReference type="NCBI Taxonomy" id="7067"/>
    <lineage>
        <taxon>Eukaryota</taxon>
        <taxon>Metazoa</taxon>
        <taxon>Ecdysozoa</taxon>
        <taxon>Arthropoda</taxon>
        <taxon>Hexapoda</taxon>
        <taxon>Insecta</taxon>
        <taxon>Pterygota</taxon>
        <taxon>Neoptera</taxon>
        <taxon>Endopterygota</taxon>
        <taxon>Coleoptera</taxon>
        <taxon>Polyphaga</taxon>
        <taxon>Cucujiformia</taxon>
        <taxon>Tenebrionidae</taxon>
        <taxon>Tenebrio</taxon>
    </lineage>
</organism>
<name>A0A8J6HH37_TENMO</name>
<keyword evidence="12" id="KW-0695">RNA-directed DNA polymerase</keyword>
<dbReference type="GO" id="GO:0042575">
    <property type="term" value="C:DNA polymerase complex"/>
    <property type="evidence" value="ECO:0007669"/>
    <property type="project" value="UniProtKB-ARBA"/>
</dbReference>
<dbReference type="Pfam" id="PF17917">
    <property type="entry name" value="RT_RNaseH"/>
    <property type="match status" value="1"/>
</dbReference>
<dbReference type="CDD" id="cd01647">
    <property type="entry name" value="RT_LTR"/>
    <property type="match status" value="1"/>
</dbReference>
<dbReference type="Pfam" id="PF24626">
    <property type="entry name" value="SH3_Tf2-1"/>
    <property type="match status" value="1"/>
</dbReference>
<keyword evidence="11" id="KW-0229">DNA integration</keyword>
<dbReference type="EMBL" id="JABDTM020024104">
    <property type="protein sequence ID" value="KAH0814621.1"/>
    <property type="molecule type" value="Genomic_DNA"/>
</dbReference>
<dbReference type="EC" id="2.7.7.49" evidence="1"/>
<keyword evidence="23" id="KW-1185">Reference proteome</keyword>
<keyword evidence="8" id="KW-0255">Endonuclease</keyword>
<dbReference type="InterPro" id="IPR012337">
    <property type="entry name" value="RNaseH-like_sf"/>
</dbReference>
<sequence length="1928" mass="219344">MVLLPFIHRLTDKEVDEMLKLGLIERAESEWNSPYLVVPKKDGSYRFVIDFRGVNASLDIRSAYWEAPLEEDSWPLTAFSILGRGQFHFRRMPFGLHSAPGTFQALVDKFFTPDLEPYVFAYLNDIIISTPDFDTPKNLEDRFRQAAGGRADLKRVQVLEVLEDCYLPVSVYTLPLRVRYRGRVPARPMGFPPPSVPHINCEPRRPLPTERWDWVVCRNALWVNRLWSAIYPDRTWGTRSQSLPVLLPEGKTMLHRASVPEKGTLVCVPRIGPRKGPSHKPPSESPDLPIKSAMTDRRPGGTTRRSGRDVHSRSRQTSCRGVISGVPTRRSVFYTIERLRCYLEGRRFTVVTDHYSLLGLNNLKDPLGRVGRWVMCLQAFDFEIVHRKGKDNIVADCVPRAVAPVTTQIEQLKSAKEVRDGHVFKRVKRRDGEFNPEWKWVVPKGSRDELLKRYHDDTATSGHLCVYKTYHKIHNNHTWPRTRADVCRYVKRRPVCASVKSEPRSPAETMGSRPVISRPWQMISADLFGPLPRSTNGHEYKDKAKRYYDAKRREVDYAVGNLIWKRWHQTFLRQVGKTIRQIAREGSQARSHMRFEYPGVHRTGITTTTFTFFESFGWKNVLEPLHTIESYPFPPKTLAKTVGRKQKSEKSREREGKFTAYRCWRVILCYVVTWRSTNKGRKQERPGSPPRIAQRSKSFTTPGHEPNASSGFSPHIGAARTLSARRTHLAVPVSRTGSRTPTSGTGRDKFARVGAKDIKGGTDAILEVHGSRPIPATGVGETVEEDRNGWKNRPEGAPTVRCGGSRLLPRGSTTLGFSGSYFATLLGRSYPPGSHQKAGPHTGQPSAEDPESQEPKGRGEEGPRGLSKDTDGVSENPVKDELQRTPPSLRSLRVQRGLSNSPYNMDITITPDCLSREELSYELAKERDGVMFEIDATLDPGSELEQCSLILEGVRDDEASSLEKALSRVTVEPGAQAEEKEKFSVEILPERRTRNRKLRHHLSRGRKDDLAVFDFIVRVNEKCASLDLPPDALRRHAKLLFKGEALIWFRMIESSVSSWTDICDRLKEEFLPIGYYDTARDKLLNYRQTAGQSIGMFLTKFDQLEGYLPRPLPFDEKMAAIRRNIFALLSRSLDTTRFNIDQHAATQRNAKTSTNRAEKATPTPDDASSRSRDVFCPCCKSTGHEVRKVDQINLDYLFAITKGNECPKLTVSVYGCEFTALLDSGANRVFVGLTGWEKLSALGFRLHPTGVECCTLASASEINCIGAVNVPLMLESRVGIFEVLVVPEVDFWAGMGIVPNLRHLTWEFADSPNKACSSQQITSLVTRDDLSSEQWSRLKSCVKVYFDSTRDSPLGCETVASAKLPLSPLIPRLIDKEVDEMSGVIERAESEWNSPYLMVPKKDGTYRRGKDNVVPDCLSRAVVPVQAQLDQLGVNSGSGDKWIDNLIQKISTNPLKYPNFRVREGHVFKKVKRRDGEADSDWKWVVPKTSRAQLLKRYHDEATTGGHLGVYKTSQNKNHGFSPSNLSSVAADQRRFIWTSSKEHERSRIFLVNYGVKPYYNSLYTPQNNPTERVNRAMKSPIVSYIDQDQRKWDNDLDRVACALRTARHEATRQTPYYLNFGTEMIDHGLEHERRRVRQSLGEAPPDDNAAETPERDRLSESKLDRIRRLVTGLINKYRYKAKRYYDGERREIEYSVGDLVWKKSYPTDSTKHFSAKLAKQFSGPFRVTERIGKNVYALVDDLGVFKGKWHVKNLKPDRSREIDNETVSNSPETSDGERENSDTQVSKKELWDIIQSVKKSYVTDELIRANGHIILRIPPYNCQYNPIELAMAWGFLKSFYNKHIPFCAEAKGRRVKQMWQKAIDHFTPEMWHNSVCHCEDIIREDWRKLVGNAPIEDIPPIIIRLGEDSDSEEETGDSDTDSSSENE</sequence>
<dbReference type="Pfam" id="PF00078">
    <property type="entry name" value="RVT_1"/>
    <property type="match status" value="1"/>
</dbReference>
<feature type="compositionally biased region" description="Acidic residues" evidence="16">
    <location>
        <begin position="1909"/>
        <end position="1928"/>
    </location>
</feature>
<dbReference type="GO" id="GO:0003964">
    <property type="term" value="F:RNA-directed DNA polymerase activity"/>
    <property type="evidence" value="ECO:0007669"/>
    <property type="project" value="UniProtKB-KW"/>
</dbReference>
<feature type="region of interest" description="Disordered" evidence="16">
    <location>
        <begin position="772"/>
        <end position="810"/>
    </location>
</feature>
<feature type="compositionally biased region" description="Basic and acidic residues" evidence="16">
    <location>
        <begin position="853"/>
        <end position="883"/>
    </location>
</feature>
<dbReference type="InterPro" id="IPR050951">
    <property type="entry name" value="Retrovirus_Pol_polyprotein"/>
</dbReference>
<feature type="region of interest" description="Disordered" evidence="16">
    <location>
        <begin position="678"/>
        <end position="715"/>
    </location>
</feature>
<dbReference type="GO" id="GO:0046872">
    <property type="term" value="F:metal ion binding"/>
    <property type="evidence" value="ECO:0007669"/>
    <property type="project" value="UniProtKB-KW"/>
</dbReference>
<feature type="domain" description="Reverse transcriptase RNase H-like" evidence="19">
    <location>
        <begin position="332"/>
        <end position="380"/>
    </location>
</feature>
<feature type="region of interest" description="Disordered" evidence="16">
    <location>
        <begin position="1641"/>
        <end position="1660"/>
    </location>
</feature>
<feature type="domain" description="Reverse transcriptase" evidence="17">
    <location>
        <begin position="57"/>
        <end position="131"/>
    </location>
</feature>
<dbReference type="InterPro" id="IPR043128">
    <property type="entry name" value="Rev_trsase/Diguanyl_cyclase"/>
</dbReference>
<evidence type="ECO:0000256" key="3">
    <source>
        <dbReference type="ARBA" id="ARBA00022679"/>
    </source>
</evidence>
<keyword evidence="14" id="KW-0238">DNA-binding</keyword>
<evidence type="ECO:0000256" key="2">
    <source>
        <dbReference type="ARBA" id="ARBA00022670"/>
    </source>
</evidence>
<evidence type="ECO:0000259" key="20">
    <source>
        <dbReference type="Pfam" id="PF17921"/>
    </source>
</evidence>
<feature type="compositionally biased region" description="Polar residues" evidence="16">
    <location>
        <begin position="1144"/>
        <end position="1155"/>
    </location>
</feature>
<dbReference type="Gene3D" id="1.10.340.70">
    <property type="match status" value="2"/>
</dbReference>
<evidence type="ECO:0000256" key="6">
    <source>
        <dbReference type="ARBA" id="ARBA00022723"/>
    </source>
</evidence>
<evidence type="ECO:0000256" key="15">
    <source>
        <dbReference type="ARBA" id="ARBA00023172"/>
    </source>
</evidence>
<evidence type="ECO:0000256" key="7">
    <source>
        <dbReference type="ARBA" id="ARBA00022750"/>
    </source>
</evidence>
<dbReference type="Pfam" id="PF03732">
    <property type="entry name" value="Retrotrans_gag"/>
    <property type="match status" value="1"/>
</dbReference>
<reference evidence="22" key="2">
    <citation type="submission" date="2021-08" db="EMBL/GenBank/DDBJ databases">
        <authorList>
            <person name="Eriksson T."/>
        </authorList>
    </citation>
    <scope>NUCLEOTIDE SEQUENCE</scope>
    <source>
        <strain evidence="22">Stoneville</strain>
        <tissue evidence="22">Whole head</tissue>
    </source>
</reference>
<dbReference type="PANTHER" id="PTHR37984:SF5">
    <property type="entry name" value="PROTEIN NYNRIN-LIKE"/>
    <property type="match status" value="1"/>
</dbReference>
<keyword evidence="3" id="KW-0808">Transferase</keyword>
<dbReference type="InterPro" id="IPR041588">
    <property type="entry name" value="Integrase_H2C2"/>
</dbReference>
<evidence type="ECO:0000256" key="12">
    <source>
        <dbReference type="ARBA" id="ARBA00022918"/>
    </source>
</evidence>
<feature type="domain" description="Tf2-1-like SH3-like" evidence="21">
    <location>
        <begin position="1698"/>
        <end position="1755"/>
    </location>
</feature>
<feature type="region of interest" description="Disordered" evidence="16">
    <location>
        <begin position="1144"/>
        <end position="1171"/>
    </location>
</feature>
<dbReference type="InterPro" id="IPR005162">
    <property type="entry name" value="Retrotrans_gag_dom"/>
</dbReference>
<dbReference type="GO" id="GO:0003677">
    <property type="term" value="F:DNA binding"/>
    <property type="evidence" value="ECO:0007669"/>
    <property type="project" value="UniProtKB-KW"/>
</dbReference>
<keyword evidence="7" id="KW-0064">Aspartyl protease</keyword>
<gene>
    <name evidence="22" type="ORF">GEV33_008170</name>
</gene>
<evidence type="ECO:0000256" key="16">
    <source>
        <dbReference type="SAM" id="MobiDB-lite"/>
    </source>
</evidence>
<accession>A0A8J6HH37</accession>
<evidence type="ECO:0000259" key="21">
    <source>
        <dbReference type="Pfam" id="PF24626"/>
    </source>
</evidence>
<keyword evidence="4" id="KW-0548">Nucleotidyltransferase</keyword>
<evidence type="ECO:0000259" key="17">
    <source>
        <dbReference type="Pfam" id="PF00078"/>
    </source>
</evidence>
<dbReference type="GO" id="GO:0015074">
    <property type="term" value="P:DNA integration"/>
    <property type="evidence" value="ECO:0007669"/>
    <property type="project" value="UniProtKB-KW"/>
</dbReference>
<protein>
    <recommendedName>
        <fullName evidence="1">RNA-directed DNA polymerase</fullName>
        <ecNumber evidence="1">2.7.7.49</ecNumber>
    </recommendedName>
</protein>